<dbReference type="Gene3D" id="2.60.40.2030">
    <property type="match status" value="12"/>
</dbReference>
<protein>
    <submittedName>
        <fullName evidence="6">VCBS</fullName>
    </submittedName>
</protein>
<keyword evidence="2" id="KW-0677">Repeat</keyword>
<dbReference type="OrthoDB" id="9805017at2"/>
<dbReference type="Pfam" id="PF17963">
    <property type="entry name" value="Big_9"/>
    <property type="match status" value="12"/>
</dbReference>
<feature type="compositionally biased region" description="Polar residues" evidence="4">
    <location>
        <begin position="2241"/>
        <end position="2253"/>
    </location>
</feature>
<evidence type="ECO:0000313" key="6">
    <source>
        <dbReference type="EMBL" id="EAQ50667.1"/>
    </source>
</evidence>
<organism evidence="6 7">
    <name type="scientific">Leeuwenhoekiella blandensis (strain CECT 7118 / CCUG 51940 / KCTC 22103 / MED217)</name>
    <name type="common">Flavobacterium sp. (strain MED217)</name>
    <dbReference type="NCBI Taxonomy" id="398720"/>
    <lineage>
        <taxon>Bacteria</taxon>
        <taxon>Pseudomonadati</taxon>
        <taxon>Bacteroidota</taxon>
        <taxon>Flavobacteriia</taxon>
        <taxon>Flavobacteriales</taxon>
        <taxon>Flavobacteriaceae</taxon>
        <taxon>Leeuwenhoekiella</taxon>
    </lineage>
</organism>
<dbReference type="InterPro" id="IPR026919">
    <property type="entry name" value="ADGRV1"/>
</dbReference>
<evidence type="ECO:0000256" key="1">
    <source>
        <dbReference type="ARBA" id="ARBA00022729"/>
    </source>
</evidence>
<feature type="region of interest" description="Disordered" evidence="4">
    <location>
        <begin position="2014"/>
        <end position="2034"/>
    </location>
</feature>
<feature type="region of interest" description="Disordered" evidence="4">
    <location>
        <begin position="2346"/>
        <end position="2368"/>
    </location>
</feature>
<dbReference type="Gene3D" id="2.60.40.2810">
    <property type="match status" value="3"/>
</dbReference>
<dbReference type="NCBIfam" id="NF012211">
    <property type="entry name" value="tand_rpt_95"/>
    <property type="match status" value="10"/>
</dbReference>
<evidence type="ECO:0000256" key="2">
    <source>
        <dbReference type="ARBA" id="ARBA00022737"/>
    </source>
</evidence>
<dbReference type="Pfam" id="PF24346">
    <property type="entry name" value="DUF7507"/>
    <property type="match status" value="1"/>
</dbReference>
<feature type="non-terminal residue" evidence="6">
    <location>
        <position position="3678"/>
    </location>
</feature>
<dbReference type="eggNOG" id="COG2304">
    <property type="taxonomic scope" value="Bacteria"/>
</dbReference>
<dbReference type="EMBL" id="AANC01000001">
    <property type="protein sequence ID" value="EAQ50667.1"/>
    <property type="molecule type" value="Genomic_DNA"/>
</dbReference>
<keyword evidence="1" id="KW-0732">Signal</keyword>
<feature type="domain" description="Calx-beta" evidence="5">
    <location>
        <begin position="1799"/>
        <end position="1898"/>
    </location>
</feature>
<gene>
    <name evidence="6" type="ORF">MED217_14030</name>
</gene>
<dbReference type="eggNOG" id="COG4932">
    <property type="taxonomic scope" value="Bacteria"/>
</dbReference>
<dbReference type="eggNOG" id="COG1361">
    <property type="taxonomic scope" value="Bacteria"/>
</dbReference>
<feature type="domain" description="Calx-beta" evidence="5">
    <location>
        <begin position="1464"/>
        <end position="1566"/>
    </location>
</feature>
<dbReference type="PANTHER" id="PTHR46682:SF1">
    <property type="entry name" value="ADHESION G-PROTEIN COUPLED RECEPTOR V1"/>
    <property type="match status" value="1"/>
</dbReference>
<dbReference type="GO" id="GO:0004930">
    <property type="term" value="F:G protein-coupled receptor activity"/>
    <property type="evidence" value="ECO:0007669"/>
    <property type="project" value="InterPro"/>
</dbReference>
<evidence type="ECO:0000256" key="3">
    <source>
        <dbReference type="ARBA" id="ARBA00022837"/>
    </source>
</evidence>
<dbReference type="PANTHER" id="PTHR46682">
    <property type="entry name" value="ADHESION G-PROTEIN COUPLED RECEPTOR V1"/>
    <property type="match status" value="1"/>
</dbReference>
<dbReference type="InterPro" id="IPR055354">
    <property type="entry name" value="DUF7507"/>
</dbReference>
<dbReference type="InterPro" id="IPR003644">
    <property type="entry name" value="Calx_beta"/>
</dbReference>
<feature type="domain" description="Calx-beta" evidence="5">
    <location>
        <begin position="1353"/>
        <end position="1453"/>
    </location>
</feature>
<dbReference type="InterPro" id="IPR025667">
    <property type="entry name" value="SprB_repeat"/>
</dbReference>
<name>A3XGT2_LEEBM</name>
<dbReference type="Gene3D" id="4.10.1080.10">
    <property type="entry name" value="TSP type-3 repeat"/>
    <property type="match status" value="1"/>
</dbReference>
<feature type="domain" description="Calx-beta" evidence="5">
    <location>
        <begin position="1687"/>
        <end position="1786"/>
    </location>
</feature>
<dbReference type="eggNOG" id="COG2931">
    <property type="taxonomic scope" value="Bacteria"/>
</dbReference>
<dbReference type="SUPFAM" id="SSF49464">
    <property type="entry name" value="Carboxypeptidase regulatory domain-like"/>
    <property type="match status" value="1"/>
</dbReference>
<comment type="caution">
    <text evidence="6">The sequence shown here is derived from an EMBL/GenBank/DDBJ whole genome shotgun (WGS) entry which is preliminary data.</text>
</comment>
<keyword evidence="3" id="KW-0106">Calcium</keyword>
<evidence type="ECO:0000256" key="4">
    <source>
        <dbReference type="SAM" id="MobiDB-lite"/>
    </source>
</evidence>
<feature type="domain" description="Calx-beta" evidence="5">
    <location>
        <begin position="1133"/>
        <end position="1229"/>
    </location>
</feature>
<evidence type="ECO:0000313" key="7">
    <source>
        <dbReference type="Proteomes" id="UP000001601"/>
    </source>
</evidence>
<reference evidence="6 7" key="1">
    <citation type="journal article" date="2007" name="Nature">
        <title>Light stimulates growth of proteorhodopsin-containing marine Flavobacteria.</title>
        <authorList>
            <person name="Gomez-Consarnau L."/>
            <person name="Gonzalez J.M."/>
            <person name="Coll-Llado M."/>
            <person name="Gourdon P."/>
            <person name="Pascher T."/>
            <person name="Neutze R."/>
            <person name="Pedros-Alio C."/>
            <person name="Pinhassi J."/>
        </authorList>
    </citation>
    <scope>NUCLEOTIDE SEQUENCE [LARGE SCALE GENOMIC DNA]</scope>
    <source>
        <strain evidence="6 7">MED217</strain>
    </source>
</reference>
<dbReference type="eggNOG" id="COG2373">
    <property type="taxonomic scope" value="Bacteria"/>
</dbReference>
<dbReference type="HOGENOM" id="CLU_224500_0_0_10"/>
<dbReference type="SMART" id="SM00237">
    <property type="entry name" value="Calx_beta"/>
    <property type="match status" value="12"/>
</dbReference>
<dbReference type="Pfam" id="PF03160">
    <property type="entry name" value="Calx-beta"/>
    <property type="match status" value="12"/>
</dbReference>
<feature type="region of interest" description="Disordered" evidence="4">
    <location>
        <begin position="2234"/>
        <end position="2256"/>
    </location>
</feature>
<dbReference type="eggNOG" id="COG3210">
    <property type="taxonomic scope" value="Bacteria"/>
</dbReference>
<feature type="domain" description="Calx-beta" evidence="5">
    <location>
        <begin position="2247"/>
        <end position="2346"/>
    </location>
</feature>
<feature type="domain" description="Calx-beta" evidence="5">
    <location>
        <begin position="2359"/>
        <end position="2458"/>
    </location>
</feature>
<feature type="domain" description="Calx-beta" evidence="5">
    <location>
        <begin position="2135"/>
        <end position="2234"/>
    </location>
</feature>
<dbReference type="Pfam" id="PF13573">
    <property type="entry name" value="SprB"/>
    <property type="match status" value="2"/>
</dbReference>
<sequence>MANASTLNSGTIGPNLNFKRTAGPSNARSVFGNNARSLTILPGVVYDCESGTCAAEKVSAGLPCPDLSGNFPAISLVKTGVFQDENGDGRTQVGETIDYTFEITNTGQKVLRDIVIEDGKLGLGTLSVPGTLDPGESTTATASYSVIAADLTTGSVYNEATVRGIDELDTEVSATDDFTVFFNNYCSGVDTDGDGIPDNCDDDDDNDGILDADEGNSSVAVLANPSQATVNDLNNTGTGLFELNVPGPASLASGGVRVSVLSYNNSNPNPNKWRIFQPVLDNGIININGGDVEFATEYLDVINGIPRTVEFDYGQSASELSTTTSKYRYVVGIAGLGGPSSRDEMGVDIANVTLRVIGNVDVFDTDTYSTFAGNTPPERNTLGNTISSSEPRTFQGYTFFYIDDENVSKFEIEFQNEDPHGIIFGVLEERFRDTDGDGIVDSKDVDSDNDGCPDAIEGAGSFNKTHLTADLNLANTPDGVDEFGVPTIAGSPQGNAQAVIDNSISACYVPTAIDDERQVSLNTSLNIDVLANDDFGGDGPSASQPLIITEQPANGSVVINDNGTPSNLADDTIVYTPNQDYDGVDTFKYKIVDLDGDESEATVEITISDVIVVPPGERGCDCAPLYSSTNFKNPTLVSGSSGQVGAVYRFSNVFLDSPEPIDALVRIEAMRNGATLANIDVTGDGVDSNFQPQLNSTNNGDQNIEFDITFVESGGTYGDEVVISFFATPFDIDGDSVQTREYAELTLSDAYYQSGNTLINIERRPNSVRGTAANESTAPGGDISTDPRYTFSTYYEGRSSLKYIIGKQNGNIDRYYSLAFSNANYNNPQSYIVTAPVICGNVSDEGGQPLSGVSVKIEGSDGSSTTLTTNSNGDYRYATAIPSALVDVVYTITETDLDGYVSVDDAEGDPTDNVIVRTINLISSCQNNFVDDGRPEANDDSAEVSPLRPVQPIDIDVLANDNFGPDGPSTGAITTVSQPSLGSAEVNNAGTPNDPTDDYITYIPPSENLVTVTFKYQICDEDGDCDDALVTVTVSDDNPIAEDDNYTVSEDSRDNVLDILSNDYFGNDGAGSVSVLSGPANGVVVLNDNNTPGDVSDDFYEYTPNADFFGTDSFQYQICDGDTPVGDRDCDVATVTILVEADPTLSVDPVTVTEGDPLTFTFSINTVSAEDIVINVNTSDDTAIAGLDYTAAVNQLITIPAGQLSVDFVVNSLEDQIYEVAESFNISGAVQTNNTRNLNVATTGTITDNDGDAPTLSISDVSVVEGVDAVFAVSLDKPSFESITVALATAEGTALDPEDYTGYSGGSITFAPGETSKNITIATIDDAIYEVTENFTLNGEVTSGTTVNTTASGTGTITDNDGDAPTLSISDVTVVEGVDAVFAVSLDKPSFESITVALATAEGTALDPEDYTGYSGGSITFAPGETSKNITIATIDDAIYEVTENFTLNGEVTSGTTVNTTASGTGTITDNDGDAPTLSISDVSVVEGVDAVFAVSLDKPSFESITVALATVEGTALDPEDYTGYTGGAITFAPGETSKNITIVTIDDAIYEVDENFTLNGEVTLGTTANTTTSGTGTITDNDGNGPTISIADVTVAEGDDAVFYVTTDQVSFEDIVVAITFADVTATSPEDYTYTNPLQVTIPAGSTTSEAITVPTVDDAIYEVTETFTITGSVSSGTTANTTTSGTGTITDNDGNGPTISIADVTVAEGDDAVFYVTTDQVSFEDIVVAITFADVTATSPEDYTYTNPLQVTIPAGSTTSEAITVPTVDDAIYEVTETFTITGTVSSGTTANTTTSGTGTITDNDGNGPTISIADVTVAEGDDAVFYVTTDQVSFEDIVVDITFADVTATSPEDYTYTNPLQVTIPAGSTTSEAITVPTVDDAIYEVTETFTITGSVSSGTTANTTTSGTGTITDNDGNGPTISIADVTVAEGDDAVFYVTTDQVSFEDIVVDITFADVTATSPEDYTYTNPLQVTIPAGSTTSEAITVPTVDDAIYEVTETFTITGSVSSGTTANTTTSGTGTITDNDGNGPTISIADVTVAEGDDAVFYVTTDQVSFEDIVVDITFADVTATSPEDYTYTNPLQVTIPAGSTTSEAITVPTVDDAIYEVTETFTITGTVSSGTTANPSADATGTITDNDGDAPRISIADVSVEEGDDAVFYVTTDKVSFEDIVVDITFADGTATNPADYGDGTPLQVTIAAGTQTSGAITFPTEDDTIYEEDEFFTVTGSVSSGTTANPSADATGTITDNDGDAPRISIADVSVEEGDDAVFYVTTDKVSFEDIVVDITFADGTATNPADYGDGTPLQVTIAAGTQTSGAITFPTEDDTIYEEDEFFTVTGSVSSGTTANPSADATGTITDNDGDAPRISIADVSVEEGDDAVFYVTTDQVSFEDIVVDITFADGTATNPADYRDGTPLQVTIPAGSTTSEGITFPTINDTAFEDDETFIVVGTVVAGTTSNATTRGTGTIISNEILAINDINDTFEGQPVSGDVGTNDENPDGPAGSEVYTVLTQPTNGTLVFNPDGTYTYTPNDGFIGEDTFSYEVCDGGSPQACDNADVIIQVLPIASPENTAPIANDDTAITEENTPVDGNVLINDFDPDGDTITVTGNTQPTNGSVTVNPDGTFIYTPESGFVGEDTFEYTICDDADPSLCATGKVTIEVISDTNNTTVANDDAFFGYTEEEIIGNVLTNDSDPEGDAINVISNTQPANGSVTVNTNGSFTYVSNAGYNGADQFTYTIEDANGAQDTATVYISLEEKSFTISIADGECDGDVPYLVYDIDLNNFAATGPLTITFLDNSGNSLLEYTDLPLTGRVLWLGAEVDANGNPTNWPGWILEDGVWVEGDDGFLDVRPDVNVVFSINPSQTIVVNYPPSDPYCYSGPRLDGLVSTTDVSCFGDANGAIDITTSGGTAPFSFNWSTIDGSGLADGQEDQTGLTAGVYNLVITDAVGIEKEFNIEVAQPEQLELVFTDVVGGSSNFMCSNGTATATVSGGSGNYTYLWSASAGGQTTAVATDLTEGVHSVTVTDSNGCEITQEVTITCNTILAINDINDTFEGQPVSGDVGTNDENPDGPAGSEVYTVLTQPTNGTLVFNPDGTYTYTPNDDFIGEDTFSYEVCDGGSPQACDNADVIIQVLPIGTPDNAAPVANDDTAITETGTPVDGNVLVNDFDPDGDTITVTGNTQPTNGSVTVNPDGTFTYTPEPGFVGEDSFEYTVCDDANPSLCATGTVTIEVIADTDNTTVANDDAFFGYIGEEITGNVLTNDSDPEGDAISVISNTQPANGSVSVDADGSISYIPSVGFSGADQFTYTIEDANGAQDTATVYISVDPSENGGNTILAINDINDTFEGQPVSGDVGTNDENPDGPAGSEVYTVLTQPTNGTLVFNPDGTYTYTPNDDFIGEDTFSYEVCDGGSPQACDNADVIIQVLPIGTPDNAAPVANDDTAITETGTPVDGNVLVNDFDPDGDTITVTGNTQPTNGSVTVNPDGTFTYTPEPGFVGEDSFEYTVCDDADPSLCATGTVTIEVIADTDNTTVANDDAFFGYIGEEITGNVLTNDSDPEGDAISVISNTQPANGSVSVDADGSVSYIPSVGFSGADQFTYTIEDANGAQDTATVYISVDPSENGGNTILAINDINDTFEGQPVSGDVGTNDENPDGPAGSEVYTVLTQ</sequence>
<dbReference type="InterPro" id="IPR008969">
    <property type="entry name" value="CarboxyPept-like_regulatory"/>
</dbReference>
<evidence type="ECO:0000259" key="5">
    <source>
        <dbReference type="SMART" id="SM00237"/>
    </source>
</evidence>
<feature type="domain" description="Calx-beta" evidence="5">
    <location>
        <begin position="1575"/>
        <end position="1674"/>
    </location>
</feature>
<dbReference type="Gene3D" id="2.60.40.3440">
    <property type="match status" value="8"/>
</dbReference>
<keyword evidence="7" id="KW-1185">Reference proteome</keyword>
<feature type="domain" description="Calx-beta" evidence="5">
    <location>
        <begin position="1242"/>
        <end position="1342"/>
    </location>
</feature>
<feature type="compositionally biased region" description="Polar residues" evidence="4">
    <location>
        <begin position="2353"/>
        <end position="2365"/>
    </location>
</feature>
<dbReference type="SUPFAM" id="SSF141072">
    <property type="entry name" value="CalX-like"/>
    <property type="match status" value="12"/>
</dbReference>
<dbReference type="STRING" id="398720.MED217_14030"/>
<dbReference type="GO" id="GO:0016020">
    <property type="term" value="C:membrane"/>
    <property type="evidence" value="ECO:0007669"/>
    <property type="project" value="InterPro"/>
</dbReference>
<feature type="domain" description="Calx-beta" evidence="5">
    <location>
        <begin position="1911"/>
        <end position="2010"/>
    </location>
</feature>
<dbReference type="eggNOG" id="COG3209">
    <property type="taxonomic scope" value="Bacteria"/>
</dbReference>
<accession>A3XGT2</accession>
<dbReference type="Proteomes" id="UP000001601">
    <property type="component" value="Unassembled WGS sequence"/>
</dbReference>
<proteinExistence type="predicted"/>
<feature type="region of interest" description="Disordered" evidence="4">
    <location>
        <begin position="1678"/>
        <end position="1698"/>
    </location>
</feature>
<dbReference type="InterPro" id="IPR038081">
    <property type="entry name" value="CalX-like_sf"/>
</dbReference>
<dbReference type="GO" id="GO:0005509">
    <property type="term" value="F:calcium ion binding"/>
    <property type="evidence" value="ECO:0007669"/>
    <property type="project" value="InterPro"/>
</dbReference>
<feature type="domain" description="Calx-beta" evidence="5">
    <location>
        <begin position="2023"/>
        <end position="2122"/>
    </location>
</feature>
<dbReference type="InterPro" id="IPR028974">
    <property type="entry name" value="TSP_type-3_rpt"/>
</dbReference>